<dbReference type="AlphaFoldDB" id="A0A7J6K3H3"/>
<protein>
    <submittedName>
        <fullName evidence="1">Uncharacterized protein</fullName>
    </submittedName>
</protein>
<gene>
    <name evidence="1" type="ORF">TGRH88_078350</name>
</gene>
<comment type="caution">
    <text evidence="1">The sequence shown here is derived from an EMBL/GenBank/DDBJ whole genome shotgun (WGS) entry which is preliminary data.</text>
</comment>
<organism evidence="1 2">
    <name type="scientific">Toxoplasma gondii</name>
    <dbReference type="NCBI Taxonomy" id="5811"/>
    <lineage>
        <taxon>Eukaryota</taxon>
        <taxon>Sar</taxon>
        <taxon>Alveolata</taxon>
        <taxon>Apicomplexa</taxon>
        <taxon>Conoidasida</taxon>
        <taxon>Coccidia</taxon>
        <taxon>Eucoccidiorida</taxon>
        <taxon>Eimeriorina</taxon>
        <taxon>Sarcocystidae</taxon>
        <taxon>Toxoplasma</taxon>
    </lineage>
</organism>
<dbReference type="EMBL" id="JAAUHK010000194">
    <property type="protein sequence ID" value="KAF4642023.1"/>
    <property type="molecule type" value="Genomic_DNA"/>
</dbReference>
<evidence type="ECO:0000313" key="1">
    <source>
        <dbReference type="EMBL" id="KAF4642023.1"/>
    </source>
</evidence>
<evidence type="ECO:0000313" key="2">
    <source>
        <dbReference type="Proteomes" id="UP000557509"/>
    </source>
</evidence>
<dbReference type="Proteomes" id="UP000557509">
    <property type="component" value="Unassembled WGS sequence"/>
</dbReference>
<proteinExistence type="predicted"/>
<accession>A0A7J6K3H3</accession>
<sequence>MLVNEPPNFHKNNAQWRKKLSKFYSALLYAAHPQLCGHPLRGACTNIAAEILQQQEILIAALTQTHHETRHTMTPTTCAYPVP</sequence>
<name>A0A7J6K3H3_TOXGO</name>
<reference evidence="1 2" key="1">
    <citation type="submission" date="2020-03" db="EMBL/GenBank/DDBJ databases">
        <title>Genome sequence of Toxoplasma gondii RH-88 strain.</title>
        <authorList>
            <person name="Lorenzi H.A."/>
            <person name="Venepally P."/>
            <person name="Rozenberg A."/>
            <person name="Sibley D."/>
        </authorList>
    </citation>
    <scope>NUCLEOTIDE SEQUENCE [LARGE SCALE GENOMIC DNA]</scope>
    <source>
        <strain evidence="1 2">RH-88</strain>
    </source>
</reference>
<keyword evidence="2" id="KW-1185">Reference proteome</keyword>